<keyword evidence="3" id="KW-1185">Reference proteome</keyword>
<evidence type="ECO:0000313" key="3">
    <source>
        <dbReference type="Proteomes" id="UP000283895"/>
    </source>
</evidence>
<accession>A0A423VE45</accession>
<feature type="region of interest" description="Disordered" evidence="1">
    <location>
        <begin position="15"/>
        <end position="69"/>
    </location>
</feature>
<gene>
    <name evidence="2" type="ORF">VMCG_09911</name>
</gene>
<reference evidence="2 3" key="1">
    <citation type="submission" date="2015-09" db="EMBL/GenBank/DDBJ databases">
        <title>Host preference determinants of Valsa canker pathogens revealed by comparative genomics.</title>
        <authorList>
            <person name="Yin Z."/>
            <person name="Huang L."/>
        </authorList>
    </citation>
    <scope>NUCLEOTIDE SEQUENCE [LARGE SCALE GENOMIC DNA]</scope>
    <source>
        <strain evidence="2 3">03-1</strain>
    </source>
</reference>
<evidence type="ECO:0000313" key="2">
    <source>
        <dbReference type="EMBL" id="ROV89203.1"/>
    </source>
</evidence>
<name>A0A423VE45_9PEZI</name>
<dbReference type="EMBL" id="LKEA01000072">
    <property type="protein sequence ID" value="ROV89203.1"/>
    <property type="molecule type" value="Genomic_DNA"/>
</dbReference>
<feature type="region of interest" description="Disordered" evidence="1">
    <location>
        <begin position="161"/>
        <end position="191"/>
    </location>
</feature>
<dbReference type="OrthoDB" id="10649226at2759"/>
<organism evidence="2 3">
    <name type="scientific">Cytospora schulzeri</name>
    <dbReference type="NCBI Taxonomy" id="448051"/>
    <lineage>
        <taxon>Eukaryota</taxon>
        <taxon>Fungi</taxon>
        <taxon>Dikarya</taxon>
        <taxon>Ascomycota</taxon>
        <taxon>Pezizomycotina</taxon>
        <taxon>Sordariomycetes</taxon>
        <taxon>Sordariomycetidae</taxon>
        <taxon>Diaporthales</taxon>
        <taxon>Cytosporaceae</taxon>
        <taxon>Cytospora</taxon>
    </lineage>
</organism>
<evidence type="ECO:0000256" key="1">
    <source>
        <dbReference type="SAM" id="MobiDB-lite"/>
    </source>
</evidence>
<feature type="compositionally biased region" description="Low complexity" evidence="1">
    <location>
        <begin position="24"/>
        <end position="58"/>
    </location>
</feature>
<comment type="caution">
    <text evidence="2">The sequence shown here is derived from an EMBL/GenBank/DDBJ whole genome shotgun (WGS) entry which is preliminary data.</text>
</comment>
<dbReference type="Proteomes" id="UP000283895">
    <property type="component" value="Unassembled WGS sequence"/>
</dbReference>
<dbReference type="AlphaFoldDB" id="A0A423VE45"/>
<proteinExistence type="predicted"/>
<feature type="compositionally biased region" description="Gly residues" evidence="1">
    <location>
        <begin position="180"/>
        <end position="191"/>
    </location>
</feature>
<protein>
    <submittedName>
        <fullName evidence="2">Uncharacterized protein</fullName>
    </submittedName>
</protein>
<sequence>MARFAHFGNARSPTWLRTTQYRGPNTNTMHPNNSTNNNTHKNGQAAPAAPRPCIRSSAPSPPSPIRTDTLAGANRYHYLPSTPPVVVVVTNSSSSNDKDDDNDNGRRHETVEVACYRTCKFDIEFRLMQRRSGLVAMRRSRKVRHRRERGYLGEVFRLVGEDTAGGDGEGEGKGEEEAGELGGVGNGGQGA</sequence>